<dbReference type="EMBL" id="UINC01040075">
    <property type="protein sequence ID" value="SVB39440.1"/>
    <property type="molecule type" value="Genomic_DNA"/>
</dbReference>
<accession>A0A382DLV1</accession>
<feature type="non-terminal residue" evidence="1">
    <location>
        <position position="25"/>
    </location>
</feature>
<sequence length="25" mass="2390">VGGLAGWICVAGGDVQKAGKYALVG</sequence>
<feature type="non-terminal residue" evidence="1">
    <location>
        <position position="1"/>
    </location>
</feature>
<name>A0A382DLV1_9ZZZZ</name>
<dbReference type="AlphaFoldDB" id="A0A382DLV1"/>
<organism evidence="1">
    <name type="scientific">marine metagenome</name>
    <dbReference type="NCBI Taxonomy" id="408172"/>
    <lineage>
        <taxon>unclassified sequences</taxon>
        <taxon>metagenomes</taxon>
        <taxon>ecological metagenomes</taxon>
    </lineage>
</organism>
<protein>
    <submittedName>
        <fullName evidence="1">Uncharacterized protein</fullName>
    </submittedName>
</protein>
<evidence type="ECO:0000313" key="1">
    <source>
        <dbReference type="EMBL" id="SVB39440.1"/>
    </source>
</evidence>
<proteinExistence type="predicted"/>
<gene>
    <name evidence="1" type="ORF">METZ01_LOCUS192294</name>
</gene>
<reference evidence="1" key="1">
    <citation type="submission" date="2018-05" db="EMBL/GenBank/DDBJ databases">
        <authorList>
            <person name="Lanie J.A."/>
            <person name="Ng W.-L."/>
            <person name="Kazmierczak K.M."/>
            <person name="Andrzejewski T.M."/>
            <person name="Davidsen T.M."/>
            <person name="Wayne K.J."/>
            <person name="Tettelin H."/>
            <person name="Glass J.I."/>
            <person name="Rusch D."/>
            <person name="Podicherti R."/>
            <person name="Tsui H.-C.T."/>
            <person name="Winkler M.E."/>
        </authorList>
    </citation>
    <scope>NUCLEOTIDE SEQUENCE</scope>
</reference>